<dbReference type="EMBL" id="CP033459">
    <property type="protein sequence ID" value="QFQ11787.1"/>
    <property type="molecule type" value="Genomic_DNA"/>
</dbReference>
<sequence length="392" mass="43873">MIVRLFPVIYRMEIMKRVLILLFSIVLGFLSVTAQVVRQNLSSEQQKPVALKSVQYRLPKTALQIAITAERTTFFPGELSEYAASYLDLTDVMTEQCDNWRIKSLMLTPYGIADESKSYTIKFDPENSSSGFVKLSSDHCLLAINGDLPELPQLIKPATSLLQAADKTGSTYRTPLMLQAGSKEEMARAAYREICDIRRKRSSLAKGEADYMPVDKEQMDVMLRELEREENALLKLFTGTKQIETHILTTNYVPSRDKTEDVAFRFSKYYGLTAKDDVSGTPYKIKFECTPDTLANVNNQEGVVYCIPANVKATITLGTKQLLTTTVPMAQFGHTAKLSNDYFDNNFGTKITYSPVNGGILKIEKGEKTTTAVSPAPSASPNTNRTTIFRRK</sequence>
<dbReference type="AlphaFoldDB" id="A0A5P8E450"/>
<dbReference type="Pfam" id="PF16115">
    <property type="entry name" value="DUF4831"/>
    <property type="match status" value="1"/>
</dbReference>
<proteinExistence type="predicted"/>
<dbReference type="Proteomes" id="UP000249375">
    <property type="component" value="Chromosome"/>
</dbReference>
<gene>
    <name evidence="2" type="ORF">C7Y71_001430</name>
</gene>
<feature type="region of interest" description="Disordered" evidence="1">
    <location>
        <begin position="371"/>
        <end position="392"/>
    </location>
</feature>
<evidence type="ECO:0000256" key="1">
    <source>
        <dbReference type="SAM" id="MobiDB-lite"/>
    </source>
</evidence>
<name>A0A5P8E450_9BACT</name>
<reference evidence="2 3" key="1">
    <citation type="submission" date="2018-11" db="EMBL/GenBank/DDBJ databases">
        <authorList>
            <person name="Na S.W."/>
            <person name="Baik M."/>
        </authorList>
    </citation>
    <scope>NUCLEOTIDE SEQUENCE [LARGE SCALE GENOMIC DNA]</scope>
    <source>
        <strain evidence="2 3">E39</strain>
    </source>
</reference>
<dbReference type="KEGG" id="alq:C7Y71_001430"/>
<dbReference type="InterPro" id="IPR032265">
    <property type="entry name" value="DUF4831"/>
</dbReference>
<accession>A0A5P8E450</accession>
<dbReference type="OrthoDB" id="1092380at2"/>
<keyword evidence="3" id="KW-1185">Reference proteome</keyword>
<evidence type="ECO:0000313" key="3">
    <source>
        <dbReference type="Proteomes" id="UP000249375"/>
    </source>
</evidence>
<evidence type="ECO:0000313" key="2">
    <source>
        <dbReference type="EMBL" id="QFQ11787.1"/>
    </source>
</evidence>
<organism evidence="2 3">
    <name type="scientific">Pseudoprevotella muciniphila</name>
    <dbReference type="NCBI Taxonomy" id="2133944"/>
    <lineage>
        <taxon>Bacteria</taxon>
        <taxon>Pseudomonadati</taxon>
        <taxon>Bacteroidota</taxon>
        <taxon>Bacteroidia</taxon>
        <taxon>Bacteroidales</taxon>
        <taxon>Prevotellaceae</taxon>
        <taxon>Pseudoprevotella</taxon>
    </lineage>
</organism>
<protein>
    <submittedName>
        <fullName evidence="2">DUF4831 family protein</fullName>
    </submittedName>
</protein>